<dbReference type="PIRSF" id="PIRSF035905">
    <property type="entry name" value="UCP035905_mp"/>
    <property type="match status" value="1"/>
</dbReference>
<proteinExistence type="predicted"/>
<feature type="transmembrane region" description="Helical" evidence="2">
    <location>
        <begin position="905"/>
        <end position="922"/>
    </location>
</feature>
<dbReference type="PANTHER" id="PTHR38434:SF1">
    <property type="entry name" value="BLL2549 PROTEIN"/>
    <property type="match status" value="1"/>
</dbReference>
<feature type="transmembrane region" description="Helical" evidence="2">
    <location>
        <begin position="411"/>
        <end position="430"/>
    </location>
</feature>
<feature type="transmembrane region" description="Helical" evidence="2">
    <location>
        <begin position="466"/>
        <end position="481"/>
    </location>
</feature>
<feature type="transmembrane region" description="Helical" evidence="2">
    <location>
        <begin position="779"/>
        <end position="797"/>
    </location>
</feature>
<feature type="transmembrane region" description="Helical" evidence="2">
    <location>
        <begin position="809"/>
        <end position="830"/>
    </location>
</feature>
<keyword evidence="4" id="KW-1185">Reference proteome</keyword>
<dbReference type="InterPro" id="IPR014600">
    <property type="entry name" value="UCP035905_mem"/>
</dbReference>
<feature type="transmembrane region" description="Helical" evidence="2">
    <location>
        <begin position="609"/>
        <end position="631"/>
    </location>
</feature>
<feature type="region of interest" description="Disordered" evidence="1">
    <location>
        <begin position="105"/>
        <end position="125"/>
    </location>
</feature>
<feature type="transmembrane region" description="Helical" evidence="2">
    <location>
        <begin position="168"/>
        <end position="188"/>
    </location>
</feature>
<organism evidence="3 4">
    <name type="scientific">Sinobacterium caligoides</name>
    <dbReference type="NCBI Taxonomy" id="933926"/>
    <lineage>
        <taxon>Bacteria</taxon>
        <taxon>Pseudomonadati</taxon>
        <taxon>Pseudomonadota</taxon>
        <taxon>Gammaproteobacteria</taxon>
        <taxon>Cellvibrionales</taxon>
        <taxon>Spongiibacteraceae</taxon>
        <taxon>Sinobacterium</taxon>
    </lineage>
</organism>
<feature type="transmembrane region" description="Helical" evidence="2">
    <location>
        <begin position="842"/>
        <end position="868"/>
    </location>
</feature>
<accession>A0A3N2D591</accession>
<dbReference type="AlphaFoldDB" id="A0A3N2D591"/>
<feature type="transmembrane region" description="Helical" evidence="2">
    <location>
        <begin position="579"/>
        <end position="597"/>
    </location>
</feature>
<feature type="transmembrane region" description="Helical" evidence="2">
    <location>
        <begin position="553"/>
        <end position="573"/>
    </location>
</feature>
<evidence type="ECO:0000313" key="3">
    <source>
        <dbReference type="EMBL" id="ROR94940.1"/>
    </source>
</evidence>
<keyword evidence="2" id="KW-0472">Membrane</keyword>
<feature type="transmembrane region" description="Helical" evidence="2">
    <location>
        <begin position="200"/>
        <end position="217"/>
    </location>
</feature>
<gene>
    <name evidence="3" type="ORF">EDC56_3755</name>
</gene>
<keyword evidence="2" id="KW-1133">Transmembrane helix</keyword>
<dbReference type="Proteomes" id="UP000275394">
    <property type="component" value="Unassembled WGS sequence"/>
</dbReference>
<feature type="compositionally biased region" description="Basic and acidic residues" evidence="1">
    <location>
        <begin position="110"/>
        <end position="121"/>
    </location>
</feature>
<dbReference type="Pfam" id="PF10101">
    <property type="entry name" value="DUF2339"/>
    <property type="match status" value="1"/>
</dbReference>
<dbReference type="OrthoDB" id="207428at2"/>
<evidence type="ECO:0000256" key="1">
    <source>
        <dbReference type="SAM" id="MobiDB-lite"/>
    </source>
</evidence>
<feature type="transmembrane region" description="Helical" evidence="2">
    <location>
        <begin position="488"/>
        <end position="509"/>
    </location>
</feature>
<feature type="transmembrane region" description="Helical" evidence="2">
    <location>
        <begin position="356"/>
        <end position="374"/>
    </location>
</feature>
<feature type="transmembrane region" description="Helical" evidence="2">
    <location>
        <begin position="675"/>
        <end position="696"/>
    </location>
</feature>
<name>A0A3N2D591_9GAMM</name>
<feature type="transmembrane region" description="Helical" evidence="2">
    <location>
        <begin position="708"/>
        <end position="728"/>
    </location>
</feature>
<protein>
    <submittedName>
        <fullName evidence="3">Putative membrane protein</fullName>
    </submittedName>
</protein>
<sequence length="937" mass="102946">MEWFLGTVIGFIIGSELFLGALPGAAIGSAIGFLLGKINQLSKQSVGLQRELTELKQRVSTLLKQDEDTQPEGSHVKQESPEKQTAAPPPQPAIKAVEVPEAEALVSPPVDHRQEETKLATDETTAAAEDAPLQSAQADSQPSFADTLAKNSNAAVDYVKSLVGKVNVVTRVGIVVLFFGVAFLLKYTVENFSVPIEARLLAVAAGAAALLFFGWRLREKRQDYAVLIQGAAVGLLYLVTYTALSLYQLLPMSAGFPLMLLISLFTVFLALKQDAKGLAMFAILGGFLAPILTSTGSGSHVMLFGYYAILNVGIVLITWFKSWRYLPLMGFVFTFLIGAAWGATQYRPEHFASTEPFLILFMLFYIAVVLMFALRKRWQHAPVFDGLLVFGPPAIGMGLQSQLVQHTQYGMAWSALGFGLCYLAIVKYWNKALTEQSPLLKECFLAIGLVLVSLAVPYAFDADLTALIWTLEGLGGFWLAVRQQRYWASLLALLVQLGAGLFWLLGWIFDASPSGEYLFANLAYFNAALIALAGLYSAWLLQAQPSSFRLRSCHWPILAWGLLWWYAAAAWQLESHLDQSYLPAAALLFISASALLLQGVRRRFNWQAVLPMILALLPMMLLLAMSTIAIVQRPSQSLGFLAWPIAILSLYWLYNKTDIFQGKVSQQEASSHATAFLLAVALLSWEIVARINALNWEVISGIQGTTGIHSWPLIGGGIPALAAAWLITKVRFWRIELDTVYRQVVSAILYAGLLINVLICCLIKPDISPLNYWPLLNPLDLWQIAVIASAALWWMKTSNKIPDPLYANAGWWLLAAISFIYVNTLLLRIIHITSGIPFDLNILMQADIVQTALSILWTTIGVALFAATKYWQKRALWLVGVGLFAVVVIKLFAVDLANSGTVARIVSFIAVGVLLLAVGYLVPIPDKEEEAEAEAEA</sequence>
<feature type="transmembrane region" description="Helical" evidence="2">
    <location>
        <begin position="521"/>
        <end position="541"/>
    </location>
</feature>
<feature type="transmembrane region" description="Helical" evidence="2">
    <location>
        <begin position="301"/>
        <end position="320"/>
    </location>
</feature>
<dbReference type="EMBL" id="RKHR01000009">
    <property type="protein sequence ID" value="ROR94940.1"/>
    <property type="molecule type" value="Genomic_DNA"/>
</dbReference>
<comment type="caution">
    <text evidence="3">The sequence shown here is derived from an EMBL/GenBank/DDBJ whole genome shotgun (WGS) entry which is preliminary data.</text>
</comment>
<feature type="region of interest" description="Disordered" evidence="1">
    <location>
        <begin position="63"/>
        <end position="91"/>
    </location>
</feature>
<dbReference type="InterPro" id="IPR019286">
    <property type="entry name" value="DUF2339_TM"/>
</dbReference>
<feature type="transmembrane region" description="Helical" evidence="2">
    <location>
        <begin position="6"/>
        <end position="35"/>
    </location>
</feature>
<feature type="transmembrane region" description="Helical" evidence="2">
    <location>
        <begin position="325"/>
        <end position="344"/>
    </location>
</feature>
<dbReference type="PANTHER" id="PTHR38434">
    <property type="entry name" value="BLL2549 PROTEIN"/>
    <property type="match status" value="1"/>
</dbReference>
<feature type="transmembrane region" description="Helical" evidence="2">
    <location>
        <begin position="224"/>
        <end position="244"/>
    </location>
</feature>
<feature type="transmembrane region" description="Helical" evidence="2">
    <location>
        <begin position="875"/>
        <end position="893"/>
    </location>
</feature>
<feature type="transmembrane region" description="Helical" evidence="2">
    <location>
        <begin position="250"/>
        <end position="271"/>
    </location>
</feature>
<keyword evidence="2" id="KW-0812">Transmembrane</keyword>
<reference evidence="3 4" key="1">
    <citation type="submission" date="2018-11" db="EMBL/GenBank/DDBJ databases">
        <title>Genomic Encyclopedia of Type Strains, Phase IV (KMG-IV): sequencing the most valuable type-strain genomes for metagenomic binning, comparative biology and taxonomic classification.</title>
        <authorList>
            <person name="Goeker M."/>
        </authorList>
    </citation>
    <scope>NUCLEOTIDE SEQUENCE [LARGE SCALE GENOMIC DNA]</scope>
    <source>
        <strain evidence="3 4">DSM 100316</strain>
    </source>
</reference>
<feature type="transmembrane region" description="Helical" evidence="2">
    <location>
        <begin position="442"/>
        <end position="460"/>
    </location>
</feature>
<feature type="transmembrane region" description="Helical" evidence="2">
    <location>
        <begin position="278"/>
        <end position="295"/>
    </location>
</feature>
<feature type="transmembrane region" description="Helical" evidence="2">
    <location>
        <begin position="740"/>
        <end position="759"/>
    </location>
</feature>
<feature type="transmembrane region" description="Helical" evidence="2">
    <location>
        <begin position="637"/>
        <end position="654"/>
    </location>
</feature>
<evidence type="ECO:0000313" key="4">
    <source>
        <dbReference type="Proteomes" id="UP000275394"/>
    </source>
</evidence>
<feature type="transmembrane region" description="Helical" evidence="2">
    <location>
        <begin position="381"/>
        <end position="399"/>
    </location>
</feature>
<evidence type="ECO:0000256" key="2">
    <source>
        <dbReference type="SAM" id="Phobius"/>
    </source>
</evidence>
<dbReference type="RefSeq" id="WP_123714069.1">
    <property type="nucleotide sequence ID" value="NZ_RKHR01000009.1"/>
</dbReference>